<evidence type="ECO:0000256" key="1">
    <source>
        <dbReference type="SAM" id="MobiDB-lite"/>
    </source>
</evidence>
<keyword evidence="4" id="KW-1185">Reference proteome</keyword>
<dbReference type="GO" id="GO:0047527">
    <property type="term" value="F:2,3-dihydroxybenzoate-serine ligase activity"/>
    <property type="evidence" value="ECO:0007669"/>
    <property type="project" value="TreeGrafter"/>
</dbReference>
<name>H5XHJ6_9PSEU</name>
<dbReference type="SUPFAM" id="SSF52777">
    <property type="entry name" value="CoA-dependent acyltransferases"/>
    <property type="match status" value="2"/>
</dbReference>
<gene>
    <name evidence="3" type="ORF">SaccyDRAFT_2830</name>
</gene>
<dbReference type="GO" id="GO:0031177">
    <property type="term" value="F:phosphopantetheine binding"/>
    <property type="evidence" value="ECO:0007669"/>
    <property type="project" value="TreeGrafter"/>
</dbReference>
<dbReference type="OrthoDB" id="2472181at2"/>
<dbReference type="PANTHER" id="PTHR45527">
    <property type="entry name" value="NONRIBOSOMAL PEPTIDE SYNTHETASE"/>
    <property type="match status" value="1"/>
</dbReference>
<dbReference type="Proteomes" id="UP000002791">
    <property type="component" value="Chromosome"/>
</dbReference>
<sequence length="448" mass="47978">MSRSSSSEITARTSPEPDEPVRAPASLGQRMLWALARHSPDPSVLNLPVLARLRGPLPTAVWQSALDRLVTEYETLRTTYEGGGHRLRQVVHPPAPVALTFVALDECDDPETALSEAMAAELARPIDPAVWPLRATLWRVGAEDHVLCLNLHHLATDTTSNALLFRRLVELAGAAPGTAPPSAAEPSLTYREFTRWQQKRLASPQIAEQLDYWTRRLGGVRFTRLPGPGPGADADPGGTVSGELGAELAEALRDVARTHSTTLFTVLLAIHYTVLHATTGQRDLTIASVFANRGAAETAGTVGFLANLLVLRSRIPRAGTFVDLLREVHDTVSGAVRHQEVPYHLVPRPASEAIDARADEVVFQMINDRVYSVPAGPVEVEALVPDGVGGRFGLEIGVIPVGAAMRVVLLAAPGRFPAGLPASLLRRYLATAALVARSPAMPLQALAG</sequence>
<dbReference type="GO" id="GO:0009239">
    <property type="term" value="P:enterobactin biosynthetic process"/>
    <property type="evidence" value="ECO:0007669"/>
    <property type="project" value="TreeGrafter"/>
</dbReference>
<feature type="domain" description="Condensation" evidence="2">
    <location>
        <begin position="24"/>
        <end position="353"/>
    </location>
</feature>
<dbReference type="Gene3D" id="3.30.559.30">
    <property type="entry name" value="Nonribosomal peptide synthetase, condensation domain"/>
    <property type="match status" value="1"/>
</dbReference>
<dbReference type="EMBL" id="CM001440">
    <property type="protein sequence ID" value="EHR61676.1"/>
    <property type="molecule type" value="Genomic_DNA"/>
</dbReference>
<dbReference type="InterPro" id="IPR001242">
    <property type="entry name" value="Condensation_dom"/>
</dbReference>
<dbReference type="GO" id="GO:0008610">
    <property type="term" value="P:lipid biosynthetic process"/>
    <property type="evidence" value="ECO:0007669"/>
    <property type="project" value="UniProtKB-ARBA"/>
</dbReference>
<evidence type="ECO:0000259" key="2">
    <source>
        <dbReference type="Pfam" id="PF00668"/>
    </source>
</evidence>
<proteinExistence type="predicted"/>
<dbReference type="eggNOG" id="COG1020">
    <property type="taxonomic scope" value="Bacteria"/>
</dbReference>
<accession>H5XHJ6</accession>
<dbReference type="InterPro" id="IPR023213">
    <property type="entry name" value="CAT-like_dom_sf"/>
</dbReference>
<dbReference type="GO" id="GO:0009366">
    <property type="term" value="C:enterobactin synthetase complex"/>
    <property type="evidence" value="ECO:0007669"/>
    <property type="project" value="TreeGrafter"/>
</dbReference>
<dbReference type="HOGENOM" id="CLU_000022_2_9_11"/>
<feature type="compositionally biased region" description="Polar residues" evidence="1">
    <location>
        <begin position="1"/>
        <end position="13"/>
    </location>
</feature>
<protein>
    <submittedName>
        <fullName evidence="3">Non-ribosomal peptide synthase</fullName>
    </submittedName>
</protein>
<dbReference type="GO" id="GO:0005829">
    <property type="term" value="C:cytosol"/>
    <property type="evidence" value="ECO:0007669"/>
    <property type="project" value="TreeGrafter"/>
</dbReference>
<dbReference type="Pfam" id="PF00668">
    <property type="entry name" value="Condensation"/>
    <property type="match status" value="1"/>
</dbReference>
<reference evidence="3 4" key="1">
    <citation type="submission" date="2011-11" db="EMBL/GenBank/DDBJ databases">
        <title>The Noncontiguous Finished sequence of Saccharomonospora cyanea NA-134.</title>
        <authorList>
            <consortium name="US DOE Joint Genome Institute"/>
            <person name="Lucas S."/>
            <person name="Han J."/>
            <person name="Lapidus A."/>
            <person name="Cheng J.-F."/>
            <person name="Goodwin L."/>
            <person name="Pitluck S."/>
            <person name="Peters L."/>
            <person name="Ovchinnikova G."/>
            <person name="Lu M."/>
            <person name="Detter J.C."/>
            <person name="Han C."/>
            <person name="Tapia R."/>
            <person name="Land M."/>
            <person name="Hauser L."/>
            <person name="Kyrpides N."/>
            <person name="Ivanova N."/>
            <person name="Pagani I."/>
            <person name="Brambilla E.-M."/>
            <person name="Klenk H.-P."/>
            <person name="Woyke T."/>
        </authorList>
    </citation>
    <scope>NUCLEOTIDE SEQUENCE [LARGE SCALE GENOMIC DNA]</scope>
    <source>
        <strain evidence="3 4">NA-134</strain>
    </source>
</reference>
<dbReference type="RefSeq" id="WP_005456997.1">
    <property type="nucleotide sequence ID" value="NZ_CM001440.1"/>
</dbReference>
<dbReference type="Gene3D" id="3.30.559.10">
    <property type="entry name" value="Chloramphenicol acetyltransferase-like domain"/>
    <property type="match status" value="1"/>
</dbReference>
<evidence type="ECO:0000313" key="4">
    <source>
        <dbReference type="Proteomes" id="UP000002791"/>
    </source>
</evidence>
<feature type="region of interest" description="Disordered" evidence="1">
    <location>
        <begin position="1"/>
        <end position="23"/>
    </location>
</feature>
<dbReference type="PANTHER" id="PTHR45527:SF1">
    <property type="entry name" value="FATTY ACID SYNTHASE"/>
    <property type="match status" value="1"/>
</dbReference>
<organism evidence="3 4">
    <name type="scientific">Saccharomonospora cyanea NA-134</name>
    <dbReference type="NCBI Taxonomy" id="882082"/>
    <lineage>
        <taxon>Bacteria</taxon>
        <taxon>Bacillati</taxon>
        <taxon>Actinomycetota</taxon>
        <taxon>Actinomycetes</taxon>
        <taxon>Pseudonocardiales</taxon>
        <taxon>Pseudonocardiaceae</taxon>
        <taxon>Saccharomonospora</taxon>
    </lineage>
</organism>
<dbReference type="STRING" id="882082.SaccyDRAFT_2830"/>
<evidence type="ECO:0000313" key="3">
    <source>
        <dbReference type="EMBL" id="EHR61676.1"/>
    </source>
</evidence>
<dbReference type="GO" id="GO:0043041">
    <property type="term" value="P:amino acid activation for nonribosomal peptide biosynthetic process"/>
    <property type="evidence" value="ECO:0007669"/>
    <property type="project" value="TreeGrafter"/>
</dbReference>
<dbReference type="AlphaFoldDB" id="H5XHJ6"/>